<proteinExistence type="predicted"/>
<dbReference type="Pfam" id="PF25906">
    <property type="entry name" value="PucR-like_N"/>
    <property type="match status" value="1"/>
</dbReference>
<sequence>MTYRTAHHGTAAPPACPPPRLAAVLRPELPGLARAIEAEIRRSFPEYADLDSGGDALDLQGAVLEILEAFVDRIADPARADDERVQKVCEELGRYEAHQGRSLDTLLAAYRAGTQLAWRRVMTLARRHHFSASVMLVLADAVFAYMDVLSDRSRRGYQDAMARFEGELEERRRRLLALILERPAVPRAAITELAAGARWEVPEEVTTVALSGEALEIRSALDGDLLVDLAGPEPHLLIPGPFTDERRAMLERATAQHLVVVGLTVPLAEAADSLRWARQALSLARAGIIAGGRLTLCEDHLMTLWLLADTALIDELTMGLIEQAGLSQGHRLLETLGMWLESRGTAAEIADRLHVHPQTVRYRIRRIKEIMGDRLDDPDTRLALEVALRAMRLRERPYQAGEPRPALTFRAS</sequence>
<evidence type="ECO:0000313" key="4">
    <source>
        <dbReference type="Proteomes" id="UP000539313"/>
    </source>
</evidence>
<reference evidence="3 4" key="1">
    <citation type="submission" date="2020-08" db="EMBL/GenBank/DDBJ databases">
        <title>Sequencing the genomes of 1000 actinobacteria strains.</title>
        <authorList>
            <person name="Klenk H.-P."/>
        </authorList>
    </citation>
    <scope>NUCLEOTIDE SEQUENCE [LARGE SCALE GENOMIC DNA]</scope>
    <source>
        <strain evidence="3 4">DSM 45823</strain>
    </source>
</reference>
<evidence type="ECO:0000259" key="1">
    <source>
        <dbReference type="Pfam" id="PF13556"/>
    </source>
</evidence>
<evidence type="ECO:0008006" key="5">
    <source>
        <dbReference type="Google" id="ProtNLM"/>
    </source>
</evidence>
<evidence type="ECO:0000259" key="2">
    <source>
        <dbReference type="Pfam" id="PF25906"/>
    </source>
</evidence>
<organism evidence="3 4">
    <name type="scientific">Thermomonospora cellulosilytica</name>
    <dbReference type="NCBI Taxonomy" id="1411118"/>
    <lineage>
        <taxon>Bacteria</taxon>
        <taxon>Bacillati</taxon>
        <taxon>Actinomycetota</taxon>
        <taxon>Actinomycetes</taxon>
        <taxon>Streptosporangiales</taxon>
        <taxon>Thermomonosporaceae</taxon>
        <taxon>Thermomonospora</taxon>
    </lineage>
</organism>
<dbReference type="RefSeq" id="WP_119731710.1">
    <property type="nucleotide sequence ID" value="NZ_JACJII010000001.1"/>
</dbReference>
<dbReference type="InterPro" id="IPR058663">
    <property type="entry name" value="PucR-like_N"/>
</dbReference>
<gene>
    <name evidence="3" type="ORF">HNR21_003180</name>
</gene>
<dbReference type="InterPro" id="IPR025736">
    <property type="entry name" value="PucR_C-HTH_dom"/>
</dbReference>
<protein>
    <recommendedName>
        <fullName evidence="5">PucR family transcriptional regulator</fullName>
    </recommendedName>
</protein>
<comment type="caution">
    <text evidence="3">The sequence shown here is derived from an EMBL/GenBank/DDBJ whole genome shotgun (WGS) entry which is preliminary data.</text>
</comment>
<dbReference type="Pfam" id="PF13556">
    <property type="entry name" value="HTH_30"/>
    <property type="match status" value="1"/>
</dbReference>
<dbReference type="PANTHER" id="PTHR33744:SF1">
    <property type="entry name" value="DNA-BINDING TRANSCRIPTIONAL ACTIVATOR ADER"/>
    <property type="match status" value="1"/>
</dbReference>
<dbReference type="EMBL" id="JACJII010000001">
    <property type="protein sequence ID" value="MBA9004298.1"/>
    <property type="molecule type" value="Genomic_DNA"/>
</dbReference>
<dbReference type="InterPro" id="IPR042070">
    <property type="entry name" value="PucR_C-HTH_sf"/>
</dbReference>
<dbReference type="Proteomes" id="UP000539313">
    <property type="component" value="Unassembled WGS sequence"/>
</dbReference>
<dbReference type="PANTHER" id="PTHR33744">
    <property type="entry name" value="CARBOHYDRATE DIACID REGULATOR"/>
    <property type="match status" value="1"/>
</dbReference>
<feature type="domain" description="PucR-like N-terminal" evidence="2">
    <location>
        <begin position="18"/>
        <end position="180"/>
    </location>
</feature>
<dbReference type="AlphaFoldDB" id="A0A7W3MYN4"/>
<dbReference type="InterPro" id="IPR051448">
    <property type="entry name" value="CdaR-like_regulators"/>
</dbReference>
<name>A0A7W3MYN4_9ACTN</name>
<accession>A0A7W3MYN4</accession>
<feature type="domain" description="PucR C-terminal helix-turn-helix" evidence="1">
    <location>
        <begin position="332"/>
        <end position="390"/>
    </location>
</feature>
<dbReference type="Gene3D" id="1.10.10.2840">
    <property type="entry name" value="PucR C-terminal helix-turn-helix domain"/>
    <property type="match status" value="1"/>
</dbReference>
<keyword evidence="4" id="KW-1185">Reference proteome</keyword>
<evidence type="ECO:0000313" key="3">
    <source>
        <dbReference type="EMBL" id="MBA9004298.1"/>
    </source>
</evidence>